<dbReference type="Gene3D" id="1.20.140.10">
    <property type="entry name" value="Butyryl-CoA Dehydrogenase, subunit A, domain 3"/>
    <property type="match status" value="1"/>
</dbReference>
<evidence type="ECO:0000259" key="7">
    <source>
        <dbReference type="Pfam" id="PF02771"/>
    </source>
</evidence>
<comment type="similarity">
    <text evidence="2">Belongs to the acyl-CoA dehydrogenase family.</text>
</comment>
<feature type="domain" description="Acyl-CoA dehydrogenase/oxidase N-terminal" evidence="7">
    <location>
        <begin position="6"/>
        <end position="94"/>
    </location>
</feature>
<reference evidence="8 9" key="1">
    <citation type="submission" date="2018-11" db="EMBL/GenBank/DDBJ databases">
        <title>Gemmobacter sp. nov., YIM 102744-1 draft genome.</title>
        <authorList>
            <person name="Li G."/>
            <person name="Jiang Y."/>
        </authorList>
    </citation>
    <scope>NUCLEOTIDE SEQUENCE [LARGE SCALE GENOMIC DNA]</scope>
    <source>
        <strain evidence="8 9">YIM 102744-1</strain>
    </source>
</reference>
<protein>
    <submittedName>
        <fullName evidence="8">Pimeloyl-CoA dehydrogenase small subunit</fullName>
    </submittedName>
</protein>
<dbReference type="AlphaFoldDB" id="A0A3P3DVE3"/>
<name>A0A3P3DVE3_9RHOB</name>
<evidence type="ECO:0000256" key="4">
    <source>
        <dbReference type="ARBA" id="ARBA00022827"/>
    </source>
</evidence>
<dbReference type="InterPro" id="IPR013786">
    <property type="entry name" value="AcylCoA_DH/ox_N"/>
</dbReference>
<keyword evidence="5" id="KW-0560">Oxidoreductase</keyword>
<organism evidence="8 9">
    <name type="scientific">Falsigemmobacter faecalis</name>
    <dbReference type="NCBI Taxonomy" id="2488730"/>
    <lineage>
        <taxon>Bacteria</taxon>
        <taxon>Pseudomonadati</taxon>
        <taxon>Pseudomonadota</taxon>
        <taxon>Alphaproteobacteria</taxon>
        <taxon>Rhodobacterales</taxon>
        <taxon>Paracoccaceae</taxon>
        <taxon>Falsigemmobacter</taxon>
    </lineage>
</organism>
<evidence type="ECO:0000256" key="5">
    <source>
        <dbReference type="ARBA" id="ARBA00023002"/>
    </source>
</evidence>
<dbReference type="InterPro" id="IPR009100">
    <property type="entry name" value="AcylCoA_DH/oxidase_NM_dom_sf"/>
</dbReference>
<comment type="cofactor">
    <cofactor evidence="1">
        <name>FAD</name>
        <dbReference type="ChEBI" id="CHEBI:57692"/>
    </cofactor>
</comment>
<dbReference type="Gene3D" id="2.40.110.10">
    <property type="entry name" value="Butyryl-CoA Dehydrogenase, subunit A, domain 2"/>
    <property type="match status" value="1"/>
</dbReference>
<evidence type="ECO:0000256" key="2">
    <source>
        <dbReference type="ARBA" id="ARBA00009347"/>
    </source>
</evidence>
<dbReference type="GO" id="GO:0003995">
    <property type="term" value="F:acyl-CoA dehydrogenase activity"/>
    <property type="evidence" value="ECO:0007669"/>
    <property type="project" value="TreeGrafter"/>
</dbReference>
<feature type="domain" description="Acyl-CoA dehydrogenase/oxidase C-terminal" evidence="6">
    <location>
        <begin position="225"/>
        <end position="353"/>
    </location>
</feature>
<dbReference type="Gene3D" id="1.10.540.10">
    <property type="entry name" value="Acyl-CoA dehydrogenase/oxidase, N-terminal domain"/>
    <property type="match status" value="1"/>
</dbReference>
<evidence type="ECO:0000256" key="3">
    <source>
        <dbReference type="ARBA" id="ARBA00022630"/>
    </source>
</evidence>
<keyword evidence="4" id="KW-0274">FAD</keyword>
<accession>A0A3P3DVE3</accession>
<evidence type="ECO:0000313" key="9">
    <source>
        <dbReference type="Proteomes" id="UP000282125"/>
    </source>
</evidence>
<dbReference type="Pfam" id="PF00441">
    <property type="entry name" value="Acyl-CoA_dh_1"/>
    <property type="match status" value="1"/>
</dbReference>
<dbReference type="SUPFAM" id="SSF56645">
    <property type="entry name" value="Acyl-CoA dehydrogenase NM domain-like"/>
    <property type="match status" value="1"/>
</dbReference>
<dbReference type="PANTHER" id="PTHR43884">
    <property type="entry name" value="ACYL-COA DEHYDROGENASE"/>
    <property type="match status" value="1"/>
</dbReference>
<keyword evidence="3" id="KW-0285">Flavoprotein</keyword>
<dbReference type="OrthoDB" id="7328575at2"/>
<dbReference type="InterPro" id="IPR037069">
    <property type="entry name" value="AcylCoA_DH/ox_N_sf"/>
</dbReference>
<dbReference type="EMBL" id="RRAZ01000002">
    <property type="protein sequence ID" value="RRH78220.1"/>
    <property type="molecule type" value="Genomic_DNA"/>
</dbReference>
<keyword evidence="9" id="KW-1185">Reference proteome</keyword>
<dbReference type="GO" id="GO:0050660">
    <property type="term" value="F:flavin adenine dinucleotide binding"/>
    <property type="evidence" value="ECO:0007669"/>
    <property type="project" value="InterPro"/>
</dbReference>
<gene>
    <name evidence="8" type="ORF">EG244_01890</name>
</gene>
<dbReference type="InterPro" id="IPR046373">
    <property type="entry name" value="Acyl-CoA_Oxase/DH_mid-dom_sf"/>
</dbReference>
<evidence type="ECO:0000313" key="8">
    <source>
        <dbReference type="EMBL" id="RRH78220.1"/>
    </source>
</evidence>
<dbReference type="CDD" id="cd00567">
    <property type="entry name" value="ACAD"/>
    <property type="match status" value="1"/>
</dbReference>
<dbReference type="Pfam" id="PF02771">
    <property type="entry name" value="Acyl-CoA_dh_N"/>
    <property type="match status" value="1"/>
</dbReference>
<dbReference type="InterPro" id="IPR009075">
    <property type="entry name" value="AcylCo_DH/oxidase_C"/>
</dbReference>
<dbReference type="PANTHER" id="PTHR43884:SF20">
    <property type="entry name" value="ACYL-COA DEHYDROGENASE FADE28"/>
    <property type="match status" value="1"/>
</dbReference>
<proteinExistence type="inferred from homology"/>
<comment type="caution">
    <text evidence="8">The sequence shown here is derived from an EMBL/GenBank/DDBJ whole genome shotgun (WGS) entry which is preliminary data.</text>
</comment>
<dbReference type="RefSeq" id="WP_124963310.1">
    <property type="nucleotide sequence ID" value="NZ_RRAZ01000002.1"/>
</dbReference>
<dbReference type="SUPFAM" id="SSF47203">
    <property type="entry name" value="Acyl-CoA dehydrogenase C-terminal domain-like"/>
    <property type="match status" value="1"/>
</dbReference>
<dbReference type="Proteomes" id="UP000282125">
    <property type="component" value="Unassembled WGS sequence"/>
</dbReference>
<sequence>MNFDLTDEQRMLDDAFSRLLADKCDFETRHKFSQSAPGFSSDLWGAMAEMGLFALPFSEEAGGLGGTAADTMLVMERAGRALLTGPVLDTFVAAPVLLTQDGSDAVLALVEEIIGGAVSVAYAAKDAAGQKVTAVAAAEGFTLSGKKSLVRYGAEADLLIVSADLNGAPALFLVQADATGLTRTGYPTQDGQRGAEVVFAATPAVQIAGDAAALIADAEARLLAAACAEAVGAMSALLDQTVEYLKTRVQFNVTLGSFQAVQHQAAEMMIALELARSMSYFASMSVSETDAEARARKLSAAKVQINRSAREVGQKAVQLHGGIAMTMELAAGHYFKRLTMIEMLFGDFDFHMDRLSALGGVGE</sequence>
<dbReference type="InterPro" id="IPR036250">
    <property type="entry name" value="AcylCo_DH-like_C"/>
</dbReference>
<evidence type="ECO:0000256" key="1">
    <source>
        <dbReference type="ARBA" id="ARBA00001974"/>
    </source>
</evidence>
<evidence type="ECO:0000259" key="6">
    <source>
        <dbReference type="Pfam" id="PF00441"/>
    </source>
</evidence>